<dbReference type="InterPro" id="IPR036942">
    <property type="entry name" value="Beta-barrel_TonB_sf"/>
</dbReference>
<evidence type="ECO:0000259" key="16">
    <source>
        <dbReference type="Pfam" id="PF07715"/>
    </source>
</evidence>
<dbReference type="PROSITE" id="PS52016">
    <property type="entry name" value="TONB_DEPENDENT_REC_3"/>
    <property type="match status" value="1"/>
</dbReference>
<dbReference type="PANTHER" id="PTHR30069:SF53">
    <property type="entry name" value="COLICIN I RECEPTOR-RELATED"/>
    <property type="match status" value="1"/>
</dbReference>
<evidence type="ECO:0000256" key="8">
    <source>
        <dbReference type="ARBA" id="ARBA00023077"/>
    </source>
</evidence>
<keyword evidence="10 17" id="KW-0675">Receptor</keyword>
<evidence type="ECO:0000259" key="15">
    <source>
        <dbReference type="Pfam" id="PF00593"/>
    </source>
</evidence>
<evidence type="ECO:0000313" key="17">
    <source>
        <dbReference type="EMBL" id="MFD1262076.1"/>
    </source>
</evidence>
<dbReference type="InterPro" id="IPR000531">
    <property type="entry name" value="Beta-barrel_TonB"/>
</dbReference>
<dbReference type="SUPFAM" id="SSF56935">
    <property type="entry name" value="Porins"/>
    <property type="match status" value="1"/>
</dbReference>
<evidence type="ECO:0000256" key="2">
    <source>
        <dbReference type="ARBA" id="ARBA00009810"/>
    </source>
</evidence>
<evidence type="ECO:0000256" key="12">
    <source>
        <dbReference type="PROSITE-ProRule" id="PRU01360"/>
    </source>
</evidence>
<evidence type="ECO:0000313" key="18">
    <source>
        <dbReference type="Proteomes" id="UP001597158"/>
    </source>
</evidence>
<proteinExistence type="inferred from homology"/>
<dbReference type="InterPro" id="IPR039426">
    <property type="entry name" value="TonB-dep_rcpt-like"/>
</dbReference>
<comment type="caution">
    <text evidence="17">The sequence shown here is derived from an EMBL/GenBank/DDBJ whole genome shotgun (WGS) entry which is preliminary data.</text>
</comment>
<dbReference type="InterPro" id="IPR012910">
    <property type="entry name" value="Plug_dom"/>
</dbReference>
<protein>
    <submittedName>
        <fullName evidence="17">TonB-dependent receptor domain-containing protein</fullName>
    </submittedName>
</protein>
<dbReference type="Gene3D" id="2.170.130.10">
    <property type="entry name" value="TonB-dependent receptor, plug domain"/>
    <property type="match status" value="1"/>
</dbReference>
<evidence type="ECO:0000256" key="6">
    <source>
        <dbReference type="ARBA" id="ARBA00022729"/>
    </source>
</evidence>
<dbReference type="Gene3D" id="2.40.170.20">
    <property type="entry name" value="TonB-dependent receptor, beta-barrel domain"/>
    <property type="match status" value="1"/>
</dbReference>
<feature type="signal peptide" evidence="14">
    <location>
        <begin position="1"/>
        <end position="31"/>
    </location>
</feature>
<evidence type="ECO:0000256" key="13">
    <source>
        <dbReference type="RuleBase" id="RU003357"/>
    </source>
</evidence>
<keyword evidence="3 12" id="KW-0813">Transport</keyword>
<sequence>MAYANNQRARIPALRPCSAALLLALSLPTAAQEARQLGAVVVSASGFEQEVRTAPASISVVTRETLESKQFRDLAEALSDIEGVDVRGATGKTGGLNISIRGLPSEYTLILIDGRRQSVAADVAPNGFGDALTSFMPPLSAIERIEVIRGPMATLYGADAMGGVVNIITRKVAQTWNGTVGVEMGLPQDGGDSDAQRLNIYANGPIQHDVLGVAVRGSIYRRGEAERLRPAAALGAAGGRDPATPQSRQYNLGARFMLTPDKDNDIWLDLEQNRTWYNNDDCRLGRLDRLNCATGATVAQSFGYRDYLRFNQDQIAIGHTSRLDFGVLESSLTRTVVETQGRTIPTDARSAGSPDIGKDRKLETTNTLFDTKLVTALGEANVLTVGGQWWKAELEDGLLRKRHDQTMWSLFAEDEWSITQSLVATFGLRHDDHERFGNQLSPRAYLVWTASDSWTVKGGVSTGFKAPNVNQLIDGVNGISGQGLTINIGNPNLQPEKSVSTEVGFLYDNRHGSSAGITVFRNDIRDKIVSGAGDCAIDPISSCAANPTATYALNQDKAKTWGVELNGRIALAARWALSMNYTWTDSELIQDGEKVGKLSDTAEHMANTQLQWSATDKLNLWLRGEYRGKSRRFDKDPRFLTGNSLREYAVTGEYIKDYTLFHLGGSYKYSKGVTLNANIFNLFDKDFRNTQVYTNTAGNPVVTGDYFSSMQATKGTVPSGRTLWVSATIDF</sequence>
<dbReference type="Pfam" id="PF07715">
    <property type="entry name" value="Plug"/>
    <property type="match status" value="1"/>
</dbReference>
<keyword evidence="8 13" id="KW-0798">TonB box</keyword>
<evidence type="ECO:0000256" key="5">
    <source>
        <dbReference type="ARBA" id="ARBA00022692"/>
    </source>
</evidence>
<evidence type="ECO:0000256" key="11">
    <source>
        <dbReference type="ARBA" id="ARBA00023237"/>
    </source>
</evidence>
<keyword evidence="6 14" id="KW-0732">Signal</keyword>
<dbReference type="RefSeq" id="WP_277830310.1">
    <property type="nucleotide sequence ID" value="NZ_JARQZE010000001.1"/>
</dbReference>
<dbReference type="EMBL" id="JBHTMC010000001">
    <property type="protein sequence ID" value="MFD1262076.1"/>
    <property type="molecule type" value="Genomic_DNA"/>
</dbReference>
<keyword evidence="7" id="KW-0406">Ion transport</keyword>
<keyword evidence="9 12" id="KW-0472">Membrane</keyword>
<accession>A0ABW3W7Z0</accession>
<dbReference type="CDD" id="cd01347">
    <property type="entry name" value="ligand_gated_channel"/>
    <property type="match status" value="1"/>
</dbReference>
<evidence type="ECO:0000256" key="14">
    <source>
        <dbReference type="SAM" id="SignalP"/>
    </source>
</evidence>
<keyword evidence="4 12" id="KW-1134">Transmembrane beta strand</keyword>
<comment type="similarity">
    <text evidence="2 12 13">Belongs to the TonB-dependent receptor family.</text>
</comment>
<evidence type="ECO:0000256" key="1">
    <source>
        <dbReference type="ARBA" id="ARBA00004571"/>
    </source>
</evidence>
<comment type="subcellular location">
    <subcellularLocation>
        <location evidence="1 12">Cell outer membrane</location>
        <topology evidence="1 12">Multi-pass membrane protein</topology>
    </subcellularLocation>
</comment>
<evidence type="ECO:0000256" key="4">
    <source>
        <dbReference type="ARBA" id="ARBA00022452"/>
    </source>
</evidence>
<name>A0ABW3W7Z0_9RHOO</name>
<dbReference type="InterPro" id="IPR037066">
    <property type="entry name" value="Plug_dom_sf"/>
</dbReference>
<gene>
    <name evidence="17" type="ORF">ACFQ4M_00680</name>
</gene>
<evidence type="ECO:0000256" key="7">
    <source>
        <dbReference type="ARBA" id="ARBA00023065"/>
    </source>
</evidence>
<evidence type="ECO:0000256" key="10">
    <source>
        <dbReference type="ARBA" id="ARBA00023170"/>
    </source>
</evidence>
<evidence type="ECO:0000256" key="3">
    <source>
        <dbReference type="ARBA" id="ARBA00022448"/>
    </source>
</evidence>
<dbReference type="PANTHER" id="PTHR30069">
    <property type="entry name" value="TONB-DEPENDENT OUTER MEMBRANE RECEPTOR"/>
    <property type="match status" value="1"/>
</dbReference>
<feature type="domain" description="TonB-dependent receptor-like beta-barrel" evidence="15">
    <location>
        <begin position="244"/>
        <end position="682"/>
    </location>
</feature>
<keyword evidence="5 12" id="KW-0812">Transmembrane</keyword>
<evidence type="ECO:0000256" key="9">
    <source>
        <dbReference type="ARBA" id="ARBA00023136"/>
    </source>
</evidence>
<reference evidence="18" key="1">
    <citation type="journal article" date="2019" name="Int. J. Syst. Evol. Microbiol.">
        <title>The Global Catalogue of Microorganisms (GCM) 10K type strain sequencing project: providing services to taxonomists for standard genome sequencing and annotation.</title>
        <authorList>
            <consortium name="The Broad Institute Genomics Platform"/>
            <consortium name="The Broad Institute Genome Sequencing Center for Infectious Disease"/>
            <person name="Wu L."/>
            <person name="Ma J."/>
        </authorList>
    </citation>
    <scope>NUCLEOTIDE SEQUENCE [LARGE SCALE GENOMIC DNA]</scope>
    <source>
        <strain evidence="18">CCUG 48884</strain>
    </source>
</reference>
<feature type="chain" id="PRO_5046636529" evidence="14">
    <location>
        <begin position="32"/>
        <end position="731"/>
    </location>
</feature>
<organism evidence="17 18">
    <name type="scientific">Thauera mechernichensis</name>
    <dbReference type="NCBI Taxonomy" id="82788"/>
    <lineage>
        <taxon>Bacteria</taxon>
        <taxon>Pseudomonadati</taxon>
        <taxon>Pseudomonadota</taxon>
        <taxon>Betaproteobacteria</taxon>
        <taxon>Rhodocyclales</taxon>
        <taxon>Zoogloeaceae</taxon>
        <taxon>Thauera</taxon>
    </lineage>
</organism>
<keyword evidence="18" id="KW-1185">Reference proteome</keyword>
<keyword evidence="11 12" id="KW-0998">Cell outer membrane</keyword>
<dbReference type="Proteomes" id="UP001597158">
    <property type="component" value="Unassembled WGS sequence"/>
</dbReference>
<dbReference type="Pfam" id="PF00593">
    <property type="entry name" value="TonB_dep_Rec_b-barrel"/>
    <property type="match status" value="1"/>
</dbReference>
<feature type="domain" description="TonB-dependent receptor plug" evidence="16">
    <location>
        <begin position="51"/>
        <end position="164"/>
    </location>
</feature>